<dbReference type="OrthoDB" id="60033at2759"/>
<dbReference type="Gene3D" id="1.10.10.60">
    <property type="entry name" value="Homeodomain-like"/>
    <property type="match status" value="1"/>
</dbReference>
<gene>
    <name evidence="5" type="ORF">NSK_003055</name>
</gene>
<keyword evidence="6" id="KW-1185">Reference proteome</keyword>
<evidence type="ECO:0000256" key="4">
    <source>
        <dbReference type="SAM" id="MobiDB-lite"/>
    </source>
</evidence>
<comment type="caution">
    <text evidence="5">The sequence shown here is derived from an EMBL/GenBank/DDBJ whole genome shotgun (WGS) entry which is preliminary data.</text>
</comment>
<evidence type="ECO:0000256" key="2">
    <source>
        <dbReference type="ARBA" id="ARBA00023163"/>
    </source>
</evidence>
<dbReference type="PANTHER" id="PTHR31442">
    <property type="entry name" value="HOMEODOMAIN-LIKE SUPERFAMILY PROTEIN-RELATED"/>
    <property type="match status" value="1"/>
</dbReference>
<feature type="region of interest" description="Disordered" evidence="4">
    <location>
        <begin position="1"/>
        <end position="55"/>
    </location>
</feature>
<feature type="compositionally biased region" description="Basic residues" evidence="4">
    <location>
        <begin position="8"/>
        <end position="22"/>
    </location>
</feature>
<dbReference type="GO" id="GO:0003677">
    <property type="term" value="F:DNA binding"/>
    <property type="evidence" value="ECO:0007669"/>
    <property type="project" value="InterPro"/>
</dbReference>
<protein>
    <recommendedName>
        <fullName evidence="7">HTH myb-type domain-containing protein</fullName>
    </recommendedName>
</protein>
<dbReference type="InterPro" id="IPR044841">
    <property type="entry name" value="LUX/BOA-like"/>
</dbReference>
<reference evidence="5 6" key="1">
    <citation type="submission" date="2019-01" db="EMBL/GenBank/DDBJ databases">
        <title>Nuclear Genome Assembly of the Microalgal Biofuel strain Nannochloropsis salina CCMP1776.</title>
        <authorList>
            <person name="Hovde B."/>
        </authorList>
    </citation>
    <scope>NUCLEOTIDE SEQUENCE [LARGE SCALE GENOMIC DNA]</scope>
    <source>
        <strain evidence="5 6">CCMP1776</strain>
    </source>
</reference>
<evidence type="ECO:0000256" key="1">
    <source>
        <dbReference type="ARBA" id="ARBA00023015"/>
    </source>
</evidence>
<feature type="region of interest" description="Disordered" evidence="4">
    <location>
        <begin position="274"/>
        <end position="318"/>
    </location>
</feature>
<dbReference type="InterPro" id="IPR006447">
    <property type="entry name" value="Myb_dom_plants"/>
</dbReference>
<dbReference type="EMBL" id="SDOX01000011">
    <property type="protein sequence ID" value="TFJ85546.1"/>
    <property type="molecule type" value="Genomic_DNA"/>
</dbReference>
<evidence type="ECO:0000313" key="5">
    <source>
        <dbReference type="EMBL" id="TFJ85546.1"/>
    </source>
</evidence>
<dbReference type="InterPro" id="IPR009057">
    <property type="entry name" value="Homeodomain-like_sf"/>
</dbReference>
<accession>A0A4D9D2D8</accession>
<dbReference type="SUPFAM" id="SSF46689">
    <property type="entry name" value="Homeodomain-like"/>
    <property type="match status" value="1"/>
</dbReference>
<dbReference type="PANTHER" id="PTHR31442:SF29">
    <property type="entry name" value="HOMEODOMAIN-LIKE SUPERFAMILY PROTEIN"/>
    <property type="match status" value="1"/>
</dbReference>
<proteinExistence type="predicted"/>
<name>A0A4D9D2D8_9STRA</name>
<dbReference type="Proteomes" id="UP000355283">
    <property type="component" value="Unassembled WGS sequence"/>
</dbReference>
<dbReference type="FunFam" id="1.10.10.60:FF:000007">
    <property type="entry name" value="Two-component response regulator"/>
    <property type="match status" value="1"/>
</dbReference>
<keyword evidence="1" id="KW-0805">Transcription regulation</keyword>
<evidence type="ECO:0008006" key="7">
    <source>
        <dbReference type="Google" id="ProtNLM"/>
    </source>
</evidence>
<dbReference type="NCBIfam" id="TIGR01557">
    <property type="entry name" value="myb_SHAQKYF"/>
    <property type="match status" value="1"/>
</dbReference>
<sequence>MDELMTGSKRRRHASSARHQQHNHLADGTEGGAGPHQYRGVSENASVTSESSKAKKRFVWPDDLHRDFVAAIFDVGLKCASPKTIMEMMSNTKELTPDHIKSHLQKYRLHRERAREEFLQHFGKNPFVAGAAGSGLVCAKGEAGGVSRDGSASSLDSVNGIGGRAGMDHQGDEDAFRGQLNLIRDCIQMQAGFQSVLRQALMQQTQLQQQLQAHLQALGFDGPSARMAAAAGAREALGSAAVPSSPSAGPLSIPMTAEGKAGVSDEAQYHYQYEGHSPEQPHSPARAHVNQPQQAQVRRPNAGSGGHMSLPGGGKRSAEELMQEEMREHMDMHRQLVLRKNAQISQYEDGAKMAAAAAAAVQGLSGGPVSGAGLPASYLGVSGGGGNGMAHPGMTENVPVASHLPASASGASSGMGLAGSTPVAPGGMVTGGHPGLDLDVDLASFRWNEDEDNLFSFLMDHPVG</sequence>
<dbReference type="GO" id="GO:0003700">
    <property type="term" value="F:DNA-binding transcription factor activity"/>
    <property type="evidence" value="ECO:0007669"/>
    <property type="project" value="InterPro"/>
</dbReference>
<evidence type="ECO:0000256" key="3">
    <source>
        <dbReference type="ARBA" id="ARBA00023242"/>
    </source>
</evidence>
<evidence type="ECO:0000313" key="6">
    <source>
        <dbReference type="Proteomes" id="UP000355283"/>
    </source>
</evidence>
<organism evidence="5 6">
    <name type="scientific">Nannochloropsis salina CCMP1776</name>
    <dbReference type="NCBI Taxonomy" id="1027361"/>
    <lineage>
        <taxon>Eukaryota</taxon>
        <taxon>Sar</taxon>
        <taxon>Stramenopiles</taxon>
        <taxon>Ochrophyta</taxon>
        <taxon>Eustigmatophyceae</taxon>
        <taxon>Eustigmatales</taxon>
        <taxon>Monodopsidaceae</taxon>
        <taxon>Microchloropsis</taxon>
        <taxon>Microchloropsis salina</taxon>
    </lineage>
</organism>
<keyword evidence="3" id="KW-0539">Nucleus</keyword>
<keyword evidence="2" id="KW-0804">Transcription</keyword>
<feature type="compositionally biased region" description="Gly residues" evidence="4">
    <location>
        <begin position="303"/>
        <end position="315"/>
    </location>
</feature>
<dbReference type="AlphaFoldDB" id="A0A4D9D2D8"/>